<feature type="region of interest" description="Disordered" evidence="1">
    <location>
        <begin position="543"/>
        <end position="568"/>
    </location>
</feature>
<reference evidence="5" key="1">
    <citation type="submission" date="2011-02" db="EMBL/GenBank/DDBJ databases">
        <title>The Genome Sequence of Capsaspora owczarzaki ATCC 30864.</title>
        <authorList>
            <person name="Russ C."/>
            <person name="Cuomo C."/>
            <person name="Burger G."/>
            <person name="Gray M.W."/>
            <person name="Holland P.W.H."/>
            <person name="King N."/>
            <person name="Lang F.B.F."/>
            <person name="Roger A.J."/>
            <person name="Ruiz-Trillo I."/>
            <person name="Young S.K."/>
            <person name="Zeng Q."/>
            <person name="Gargeya S."/>
            <person name="Alvarado L."/>
            <person name="Berlin A."/>
            <person name="Chapman S.B."/>
            <person name="Chen Z."/>
            <person name="Freedman E."/>
            <person name="Gellesch M."/>
            <person name="Goldberg J."/>
            <person name="Griggs A."/>
            <person name="Gujja S."/>
            <person name="Heilman E."/>
            <person name="Heiman D."/>
            <person name="Howarth C."/>
            <person name="Mehta T."/>
            <person name="Neiman D."/>
            <person name="Pearson M."/>
            <person name="Roberts A."/>
            <person name="Saif S."/>
            <person name="Shea T."/>
            <person name="Shenoy N."/>
            <person name="Sisk P."/>
            <person name="Stolte C."/>
            <person name="Sykes S."/>
            <person name="White J."/>
            <person name="Yandava C."/>
            <person name="Haas B."/>
            <person name="Nusbaum C."/>
            <person name="Birren B."/>
        </authorList>
    </citation>
    <scope>NUCLEOTIDE SEQUENCE</scope>
    <source>
        <strain evidence="5">ATCC 30864</strain>
    </source>
</reference>
<dbReference type="AlphaFoldDB" id="A0A0D2X101"/>
<evidence type="ECO:0000313" key="5">
    <source>
        <dbReference type="Proteomes" id="UP000008743"/>
    </source>
</evidence>
<evidence type="ECO:0000256" key="3">
    <source>
        <dbReference type="SAM" id="SignalP"/>
    </source>
</evidence>
<keyword evidence="5" id="KW-1185">Reference proteome</keyword>
<proteinExistence type="predicted"/>
<organism evidence="4 5">
    <name type="scientific">Capsaspora owczarzaki (strain ATCC 30864)</name>
    <dbReference type="NCBI Taxonomy" id="595528"/>
    <lineage>
        <taxon>Eukaryota</taxon>
        <taxon>Filasterea</taxon>
        <taxon>Capsaspora</taxon>
    </lineage>
</organism>
<protein>
    <submittedName>
        <fullName evidence="4">Uncharacterized protein</fullName>
    </submittedName>
</protein>
<dbReference type="EMBL" id="KE346361">
    <property type="protein sequence ID" value="KJE89949.1"/>
    <property type="molecule type" value="Genomic_DNA"/>
</dbReference>
<dbReference type="RefSeq" id="XP_004349867.1">
    <property type="nucleotide sequence ID" value="XM_004349817.2"/>
</dbReference>
<feature type="chain" id="PRO_5002270319" evidence="3">
    <location>
        <begin position="21"/>
        <end position="789"/>
    </location>
</feature>
<name>A0A0D2X101_CAPO3</name>
<feature type="transmembrane region" description="Helical" evidence="2">
    <location>
        <begin position="769"/>
        <end position="788"/>
    </location>
</feature>
<dbReference type="InParanoid" id="A0A0D2X101"/>
<feature type="signal peptide" evidence="3">
    <location>
        <begin position="1"/>
        <end position="20"/>
    </location>
</feature>
<sequence length="789" mass="82782">MQRSYWTVFGVLVLVATALAQSTTDLPVLSSSEAAAASSSILSVPADSSSFSSSVPASNIDSSSSIPAIASSAVSSTGAALPSATPGLANCSFVDGFVFRGSHALTLNRAGSIFTSVFWNEDAWDTRLDTDFVAVVGAVEGNIADVFNNTRGNGGHIDLHKSSSWSNTNGVQVNTQNVIGGDGGPGVGVMRTDYQSITSARLRNPLLISDDKPGVIDFYTSMYVSLGQFWQVSITPAGNASVVGAEFTVMPSAADASCKSTAQQTCPSGQGRRPAEDSINLIAIGTSDDACNSNSSWLAHLLIQSSIGGNKVESSLPIDYSSGVPTNLYKTSPTKAGQLDHIQVRYFSSRIEVWAALNGGSLVLLQSHPVVVPWSEVHVHLISTAYQTDIHPAAVCWASKVRDFLWKGFQASPLKHGRVEIWPKITGSIQNVPKQSGLTGFDLRAIDYAGQEPFNNLANVNLDRYQFENCTFKCYAYCAGYDWCQTAKVAENGLVDVAIQVPTVPAGQTIESVRLVYDIRNYRCSNINLGELLLPNGAGVPGNNNNPNSFNDTVTPPQDSGNSTVGNSTMLTSATADPSATAVPVSPSAPLAPSTADFYRMLPNGSGWRKDGSLYHGAVTCSTDNVTGNVSFALNSETTFVNLPGGETIRYFLTNGAAGEQWVHRSVDVPVSQLNFGDGATNTLHLRFNGQVLIDRIHFEFNYGCTGQTWSPPLSSIGASSAIATKPATASGSASNIPSIPNASATSKANTGPAITQTGSVEGSAASSLIASSGLALCMLVLAVFGVFA</sequence>
<dbReference type="Proteomes" id="UP000008743">
    <property type="component" value="Unassembled WGS sequence"/>
</dbReference>
<gene>
    <name evidence="4" type="ORF">CAOG_001347</name>
</gene>
<keyword evidence="2" id="KW-0812">Transmembrane</keyword>
<evidence type="ECO:0000313" key="4">
    <source>
        <dbReference type="EMBL" id="KJE89949.1"/>
    </source>
</evidence>
<evidence type="ECO:0000256" key="1">
    <source>
        <dbReference type="SAM" id="MobiDB-lite"/>
    </source>
</evidence>
<feature type="compositionally biased region" description="Polar residues" evidence="1">
    <location>
        <begin position="549"/>
        <end position="568"/>
    </location>
</feature>
<evidence type="ECO:0000256" key="2">
    <source>
        <dbReference type="SAM" id="Phobius"/>
    </source>
</evidence>
<keyword evidence="2" id="KW-1133">Transmembrane helix</keyword>
<keyword evidence="3" id="KW-0732">Signal</keyword>
<keyword evidence="2" id="KW-0472">Membrane</keyword>
<accession>A0A0D2X101</accession>